<evidence type="ECO:0000313" key="3">
    <source>
        <dbReference type="EMBL" id="XHV10852.1"/>
    </source>
</evidence>
<sequence length="113" mass="11930">MTDLSTVPTALLIAELYRRPVALCVFEGVDLMAETDAFEDSTKAGQWLAGKASYVADAMSGAGWDSVRYHLTADGLGASDDDDDETGDDVPDSLSGFDPGGAGQRLGYVPPRR</sequence>
<organism evidence="2">
    <name type="scientific">Caulobacter phage BL57</name>
    <dbReference type="NCBI Taxonomy" id="3348355"/>
    <lineage>
        <taxon>Viruses</taxon>
    </lineage>
</organism>
<feature type="region of interest" description="Disordered" evidence="1">
    <location>
        <begin position="75"/>
        <end position="113"/>
    </location>
</feature>
<dbReference type="EMBL" id="PQ287320">
    <property type="protein sequence ID" value="XHV10489.1"/>
    <property type="molecule type" value="Genomic_DNA"/>
</dbReference>
<feature type="compositionally biased region" description="Acidic residues" evidence="1">
    <location>
        <begin position="79"/>
        <end position="91"/>
    </location>
</feature>
<accession>A0AB74UL18</accession>
<dbReference type="EMBL" id="PQ287320">
    <property type="protein sequence ID" value="XHV10852.1"/>
    <property type="molecule type" value="Genomic_DNA"/>
</dbReference>
<evidence type="ECO:0000313" key="2">
    <source>
        <dbReference type="EMBL" id="XHV10489.1"/>
    </source>
</evidence>
<evidence type="ECO:0000256" key="1">
    <source>
        <dbReference type="SAM" id="MobiDB-lite"/>
    </source>
</evidence>
<proteinExistence type="predicted"/>
<protein>
    <submittedName>
        <fullName evidence="2">Uncharacterized protein</fullName>
    </submittedName>
</protein>
<reference evidence="2" key="1">
    <citation type="submission" date="2024-10" db="EMBL/GenBank/DDBJ databases">
        <title>Genetic diversity among independent isolates of the Dolichocephalovirinae subfamily.</title>
        <authorList>
            <person name="Ely B."/>
            <person name="Thomas Q."/>
            <person name="Mohammadi T."/>
        </authorList>
    </citation>
    <scope>NUCLEOTIDE SEQUENCE</scope>
</reference>
<name>A0AB74UL18_9VIRU</name>
<gene>
    <name evidence="2" type="ORF">BL57_017</name>
    <name evidence="3" type="ORF">BL57_380</name>
</gene>